<dbReference type="Proteomes" id="UP000461409">
    <property type="component" value="Unassembled WGS sequence"/>
</dbReference>
<gene>
    <name evidence="1" type="ORF">GRF63_04800</name>
</gene>
<reference evidence="1 2" key="1">
    <citation type="submission" date="2019-12" db="EMBL/GenBank/DDBJ databases">
        <authorList>
            <person name="Lee S.D."/>
        </authorList>
    </citation>
    <scope>NUCLEOTIDE SEQUENCE [LARGE SCALE GENOMIC DNA]</scope>
    <source>
        <strain evidence="1 2">GH3-10</strain>
    </source>
</reference>
<reference evidence="1 2" key="2">
    <citation type="submission" date="2020-02" db="EMBL/GenBank/DDBJ databases">
        <title>Erythrobacter dongmakensis sp. nov., isolated from a tidal mudflat.</title>
        <authorList>
            <person name="Kim I.S."/>
        </authorList>
    </citation>
    <scope>NUCLEOTIDE SEQUENCE [LARGE SCALE GENOMIC DNA]</scope>
    <source>
        <strain evidence="1 2">GH3-10</strain>
    </source>
</reference>
<dbReference type="EMBL" id="WUBR01000001">
    <property type="protein sequence ID" value="MWV27217.1"/>
    <property type="molecule type" value="Genomic_DNA"/>
</dbReference>
<organism evidence="1 2">
    <name type="scientific">Aurantiacibacter rhizosphaerae</name>
    <dbReference type="NCBI Taxonomy" id="2691582"/>
    <lineage>
        <taxon>Bacteria</taxon>
        <taxon>Pseudomonadati</taxon>
        <taxon>Pseudomonadota</taxon>
        <taxon>Alphaproteobacteria</taxon>
        <taxon>Sphingomonadales</taxon>
        <taxon>Erythrobacteraceae</taxon>
        <taxon>Aurantiacibacter</taxon>
    </lineage>
</organism>
<protein>
    <submittedName>
        <fullName evidence="1">Uncharacterized protein</fullName>
    </submittedName>
</protein>
<evidence type="ECO:0000313" key="1">
    <source>
        <dbReference type="EMBL" id="MWV27217.1"/>
    </source>
</evidence>
<accession>A0A844XA26</accession>
<comment type="caution">
    <text evidence="1">The sequence shown here is derived from an EMBL/GenBank/DDBJ whole genome shotgun (WGS) entry which is preliminary data.</text>
</comment>
<evidence type="ECO:0000313" key="2">
    <source>
        <dbReference type="Proteomes" id="UP000461409"/>
    </source>
</evidence>
<keyword evidence="2" id="KW-1185">Reference proteome</keyword>
<dbReference type="AlphaFoldDB" id="A0A844XA26"/>
<name>A0A844XA26_9SPHN</name>
<proteinExistence type="predicted"/>
<sequence>MADTSGYGQPIGGIAQAAFTAHYLNAVASHPIAVRKAEPNVIRPLA</sequence>
<dbReference type="RefSeq" id="WP_160484808.1">
    <property type="nucleotide sequence ID" value="NZ_WUBR01000001.1"/>
</dbReference>